<protein>
    <submittedName>
        <fullName evidence="1">Uncharacterized protein</fullName>
    </submittedName>
</protein>
<proteinExistence type="predicted"/>
<accession>A0ABV6Z2F6</accession>
<dbReference type="EMBL" id="JBHPBY010000342">
    <property type="protein sequence ID" value="MFC1852636.1"/>
    <property type="molecule type" value="Genomic_DNA"/>
</dbReference>
<dbReference type="Proteomes" id="UP001594351">
    <property type="component" value="Unassembled WGS sequence"/>
</dbReference>
<name>A0ABV6Z2F6_UNCC1</name>
<organism evidence="1 2">
    <name type="scientific">candidate division CSSED10-310 bacterium</name>
    <dbReference type="NCBI Taxonomy" id="2855610"/>
    <lineage>
        <taxon>Bacteria</taxon>
        <taxon>Bacteria division CSSED10-310</taxon>
    </lineage>
</organism>
<sequence>MKILKNIADEYRALAEIWQSIDYSNPKSVQKCNAVTDKMRNIVRNAELQGIEEVNKLIPLLNDQNAKDWIAHHLVELTSIEREISDKCFEMVKNLIKRYEIEGKTADAMGERLWLEEWTNKK</sequence>
<gene>
    <name evidence="1" type="ORF">ACFL27_20755</name>
</gene>
<evidence type="ECO:0000313" key="1">
    <source>
        <dbReference type="EMBL" id="MFC1852636.1"/>
    </source>
</evidence>
<reference evidence="1 2" key="1">
    <citation type="submission" date="2024-09" db="EMBL/GenBank/DDBJ databases">
        <title>Laminarin stimulates single cell rates of sulfate reduction while oxygen inhibits transcriptomic activity in coastal marine sediment.</title>
        <authorList>
            <person name="Lindsay M."/>
            <person name="Orcutt B."/>
            <person name="Emerson D."/>
            <person name="Stepanauskas R."/>
            <person name="D'Angelo T."/>
        </authorList>
    </citation>
    <scope>NUCLEOTIDE SEQUENCE [LARGE SCALE GENOMIC DNA]</scope>
    <source>
        <strain evidence="1">SAG AM-311-K15</strain>
    </source>
</reference>
<keyword evidence="2" id="KW-1185">Reference proteome</keyword>
<comment type="caution">
    <text evidence="1">The sequence shown here is derived from an EMBL/GenBank/DDBJ whole genome shotgun (WGS) entry which is preliminary data.</text>
</comment>
<evidence type="ECO:0000313" key="2">
    <source>
        <dbReference type="Proteomes" id="UP001594351"/>
    </source>
</evidence>